<accession>A0ABY4T4A0</accession>
<dbReference type="Proteomes" id="UP001056681">
    <property type="component" value="Chromosome"/>
</dbReference>
<organism evidence="1 2">
    <name type="scientific">Luteibacter flocculans</name>
    <dbReference type="NCBI Taxonomy" id="2780091"/>
    <lineage>
        <taxon>Bacteria</taxon>
        <taxon>Pseudomonadati</taxon>
        <taxon>Pseudomonadota</taxon>
        <taxon>Gammaproteobacteria</taxon>
        <taxon>Lysobacterales</taxon>
        <taxon>Rhodanobacteraceae</taxon>
        <taxon>Luteibacter</taxon>
    </lineage>
</organism>
<sequence length="119" mass="12877">MSGIPLPPSASLSAEASAHLAHARECRAAMDRAARDTTTAADELRRYAKFARPGQPSTHVVQMRQRQASARRDSAQAKQAFLQASAAFVHAAGLKLPPRTSLEAFVLTWIERDTGHTQA</sequence>
<gene>
    <name evidence="1" type="ORF">IM816_06470</name>
</gene>
<name>A0ABY4T4A0_9GAMM</name>
<dbReference type="EMBL" id="CP063231">
    <property type="protein sequence ID" value="URL59733.1"/>
    <property type="molecule type" value="Genomic_DNA"/>
</dbReference>
<evidence type="ECO:0000313" key="2">
    <source>
        <dbReference type="Proteomes" id="UP001056681"/>
    </source>
</evidence>
<reference evidence="1" key="1">
    <citation type="submission" date="2020-10" db="EMBL/GenBank/DDBJ databases">
        <title>Whole-genome sequence of Luteibacter sp. EIF3.</title>
        <authorList>
            <person name="Friedrich I."/>
            <person name="Hertel R."/>
            <person name="Daniel R."/>
        </authorList>
    </citation>
    <scope>NUCLEOTIDE SEQUENCE</scope>
    <source>
        <strain evidence="1">EIF3</strain>
    </source>
</reference>
<evidence type="ECO:0000313" key="1">
    <source>
        <dbReference type="EMBL" id="URL59733.1"/>
    </source>
</evidence>
<dbReference type="RefSeq" id="WP_250340244.1">
    <property type="nucleotide sequence ID" value="NZ_CP063231.1"/>
</dbReference>
<keyword evidence="2" id="KW-1185">Reference proteome</keyword>
<proteinExistence type="predicted"/>
<protein>
    <submittedName>
        <fullName evidence="1">Uncharacterized protein</fullName>
    </submittedName>
</protein>